<dbReference type="PANTHER" id="PTHR10426:SF88">
    <property type="entry name" value="ADIPOCYTE PLASMA MEMBRANE-ASSOCIATED PROTEIN HEMOMUCIN-RELATED"/>
    <property type="match status" value="1"/>
</dbReference>
<dbReference type="InterPro" id="IPR018119">
    <property type="entry name" value="Strictosidine_synth_cons-reg"/>
</dbReference>
<evidence type="ECO:0000256" key="3">
    <source>
        <dbReference type="ARBA" id="ARBA00022553"/>
    </source>
</evidence>
<dbReference type="PANTHER" id="PTHR10426">
    <property type="entry name" value="STRICTOSIDINE SYNTHASE-RELATED"/>
    <property type="match status" value="1"/>
</dbReference>
<dbReference type="Pfam" id="PF03088">
    <property type="entry name" value="Str_synth"/>
    <property type="match status" value="1"/>
</dbReference>
<evidence type="ECO:0000256" key="5">
    <source>
        <dbReference type="ARBA" id="ARBA00023180"/>
    </source>
</evidence>
<feature type="domain" description="Strictosidine synthase conserved region" evidence="7">
    <location>
        <begin position="156"/>
        <end position="242"/>
    </location>
</feature>
<dbReference type="GO" id="GO:0012505">
    <property type="term" value="C:endomembrane system"/>
    <property type="evidence" value="ECO:0007669"/>
    <property type="project" value="TreeGrafter"/>
</dbReference>
<comment type="similarity">
    <text evidence="2">Belongs to the strictosidine synthase family.</text>
</comment>
<feature type="signal peptide" evidence="6">
    <location>
        <begin position="1"/>
        <end position="21"/>
    </location>
</feature>
<dbReference type="EMBL" id="KQ999391">
    <property type="protein sequence ID" value="KZV41751.1"/>
    <property type="molecule type" value="Genomic_DNA"/>
</dbReference>
<gene>
    <name evidence="8" type="ORF">F511_22163</name>
</gene>
<dbReference type="InterPro" id="IPR011042">
    <property type="entry name" value="6-blade_b-propeller_TolB-like"/>
</dbReference>
<keyword evidence="3" id="KW-0597">Phosphoprotein</keyword>
<dbReference type="Gene3D" id="2.120.10.30">
    <property type="entry name" value="TolB, C-terminal domain"/>
    <property type="match status" value="1"/>
</dbReference>
<keyword evidence="6" id="KW-0732">Signal</keyword>
<evidence type="ECO:0000256" key="6">
    <source>
        <dbReference type="SAM" id="SignalP"/>
    </source>
</evidence>
<comment type="subcellular location">
    <subcellularLocation>
        <location evidence="1">Vacuole</location>
    </subcellularLocation>
</comment>
<dbReference type="Proteomes" id="UP000250235">
    <property type="component" value="Unassembled WGS sequence"/>
</dbReference>
<evidence type="ECO:0000256" key="4">
    <source>
        <dbReference type="ARBA" id="ARBA00022554"/>
    </source>
</evidence>
<dbReference type="Pfam" id="PF20067">
    <property type="entry name" value="SSL_N"/>
    <property type="match status" value="1"/>
</dbReference>
<proteinExistence type="inferred from homology"/>
<feature type="chain" id="PRO_5016325203" description="Strictosidine synthase conserved region domain-containing protein" evidence="6">
    <location>
        <begin position="22"/>
        <end position="368"/>
    </location>
</feature>
<reference evidence="8 9" key="1">
    <citation type="journal article" date="2015" name="Proc. Natl. Acad. Sci. U.S.A.">
        <title>The resurrection genome of Boea hygrometrica: A blueprint for survival of dehydration.</title>
        <authorList>
            <person name="Xiao L."/>
            <person name="Yang G."/>
            <person name="Zhang L."/>
            <person name="Yang X."/>
            <person name="Zhao S."/>
            <person name="Ji Z."/>
            <person name="Zhou Q."/>
            <person name="Hu M."/>
            <person name="Wang Y."/>
            <person name="Chen M."/>
            <person name="Xu Y."/>
            <person name="Jin H."/>
            <person name="Xiao X."/>
            <person name="Hu G."/>
            <person name="Bao F."/>
            <person name="Hu Y."/>
            <person name="Wan P."/>
            <person name="Li L."/>
            <person name="Deng X."/>
            <person name="Kuang T."/>
            <person name="Xiang C."/>
            <person name="Zhu J.K."/>
            <person name="Oliver M.J."/>
            <person name="He Y."/>
        </authorList>
    </citation>
    <scope>NUCLEOTIDE SEQUENCE [LARGE SCALE GENOMIC DNA]</scope>
    <source>
        <strain evidence="9">cv. XS01</strain>
    </source>
</reference>
<dbReference type="AlphaFoldDB" id="A0A2Z7C707"/>
<keyword evidence="9" id="KW-1185">Reference proteome</keyword>
<sequence>MRNSICRPAVFVSLMLLPVLSILLYQLDSFDPAEYPDKELTRREPLFVPNRNTHMLRGSERLGEGRLQAPEDVAFDPNTGLLYTGCEDGWVYRVSLNGSLVEKWVYTGGRPLGIAHGLHGELIVADAVKGLLNISKDGSIELLTEEAEDLKFKLTDGVDISHDGTLYFTDASYKYGLHEYMWDVLEGRPYGRLLSYNPSTKRTSVLVRDLYFANGVAVSPDQSFVIVCETVLRRCRRYYLEGHRKGSVDMFVDNLPGVPDNIRYDGEGLYWIALSTGISYPVDLLQRYPLIRKVVAIVERYVGHLKMEKNGGAIAVDLDGKPTALYQDRDISSMTSAIKIGVHLYSGSVSSPYILRLNVDRYPATPTV</sequence>
<dbReference type="GO" id="GO:0016787">
    <property type="term" value="F:hydrolase activity"/>
    <property type="evidence" value="ECO:0007669"/>
    <property type="project" value="TreeGrafter"/>
</dbReference>
<evidence type="ECO:0000313" key="8">
    <source>
        <dbReference type="EMBL" id="KZV41751.1"/>
    </source>
</evidence>
<dbReference type="GO" id="GO:0005773">
    <property type="term" value="C:vacuole"/>
    <property type="evidence" value="ECO:0007669"/>
    <property type="project" value="UniProtKB-SubCell"/>
</dbReference>
<evidence type="ECO:0000256" key="2">
    <source>
        <dbReference type="ARBA" id="ARBA00009191"/>
    </source>
</evidence>
<keyword evidence="4" id="KW-0926">Vacuole</keyword>
<keyword evidence="5" id="KW-0325">Glycoprotein</keyword>
<protein>
    <recommendedName>
        <fullName evidence="7">Strictosidine synthase conserved region domain-containing protein</fullName>
    </recommendedName>
</protein>
<organism evidence="8 9">
    <name type="scientific">Dorcoceras hygrometricum</name>
    <dbReference type="NCBI Taxonomy" id="472368"/>
    <lineage>
        <taxon>Eukaryota</taxon>
        <taxon>Viridiplantae</taxon>
        <taxon>Streptophyta</taxon>
        <taxon>Embryophyta</taxon>
        <taxon>Tracheophyta</taxon>
        <taxon>Spermatophyta</taxon>
        <taxon>Magnoliopsida</taxon>
        <taxon>eudicotyledons</taxon>
        <taxon>Gunneridae</taxon>
        <taxon>Pentapetalae</taxon>
        <taxon>asterids</taxon>
        <taxon>lamiids</taxon>
        <taxon>Lamiales</taxon>
        <taxon>Gesneriaceae</taxon>
        <taxon>Didymocarpoideae</taxon>
        <taxon>Trichosporeae</taxon>
        <taxon>Loxocarpinae</taxon>
        <taxon>Dorcoceras</taxon>
    </lineage>
</organism>
<evidence type="ECO:0000313" key="9">
    <source>
        <dbReference type="Proteomes" id="UP000250235"/>
    </source>
</evidence>
<dbReference type="OrthoDB" id="5307922at2759"/>
<name>A0A2Z7C707_9LAMI</name>
<evidence type="ECO:0000259" key="7">
    <source>
        <dbReference type="Pfam" id="PF03088"/>
    </source>
</evidence>
<dbReference type="SUPFAM" id="SSF63829">
    <property type="entry name" value="Calcium-dependent phosphotriesterase"/>
    <property type="match status" value="1"/>
</dbReference>
<evidence type="ECO:0000256" key="1">
    <source>
        <dbReference type="ARBA" id="ARBA00004116"/>
    </source>
</evidence>
<accession>A0A2Z7C707</accession>